<feature type="compositionally biased region" description="Low complexity" evidence="2">
    <location>
        <begin position="341"/>
        <end position="353"/>
    </location>
</feature>
<keyword evidence="1" id="KW-0862">Zinc</keyword>
<dbReference type="PROSITE" id="PS00028">
    <property type="entry name" value="ZINC_FINGER_C2H2_1"/>
    <property type="match status" value="1"/>
</dbReference>
<gene>
    <name evidence="4" type="ORF">SARC_05793</name>
</gene>
<keyword evidence="1" id="KW-0863">Zinc-finger</keyword>
<organism evidence="4 5">
    <name type="scientific">Sphaeroforma arctica JP610</name>
    <dbReference type="NCBI Taxonomy" id="667725"/>
    <lineage>
        <taxon>Eukaryota</taxon>
        <taxon>Ichthyosporea</taxon>
        <taxon>Ichthyophonida</taxon>
        <taxon>Sphaeroforma</taxon>
    </lineage>
</organism>
<dbReference type="PROSITE" id="PS50157">
    <property type="entry name" value="ZINC_FINGER_C2H2_2"/>
    <property type="match status" value="1"/>
</dbReference>
<dbReference type="EMBL" id="KQ241981">
    <property type="protein sequence ID" value="KNC81903.1"/>
    <property type="molecule type" value="Genomic_DNA"/>
</dbReference>
<dbReference type="Gene3D" id="3.30.160.60">
    <property type="entry name" value="Classic Zinc Finger"/>
    <property type="match status" value="1"/>
</dbReference>
<feature type="domain" description="C2H2-type" evidence="3">
    <location>
        <begin position="32"/>
        <end position="60"/>
    </location>
</feature>
<dbReference type="SUPFAM" id="SSF57667">
    <property type="entry name" value="beta-beta-alpha zinc fingers"/>
    <property type="match status" value="1"/>
</dbReference>
<protein>
    <recommendedName>
        <fullName evidence="3">C2H2-type domain-containing protein</fullName>
    </recommendedName>
</protein>
<evidence type="ECO:0000313" key="4">
    <source>
        <dbReference type="EMBL" id="KNC81903.1"/>
    </source>
</evidence>
<reference evidence="4 5" key="1">
    <citation type="submission" date="2011-02" db="EMBL/GenBank/DDBJ databases">
        <title>The Genome Sequence of Sphaeroforma arctica JP610.</title>
        <authorList>
            <consortium name="The Broad Institute Genome Sequencing Platform"/>
            <person name="Russ C."/>
            <person name="Cuomo C."/>
            <person name="Young S.K."/>
            <person name="Zeng Q."/>
            <person name="Gargeya S."/>
            <person name="Alvarado L."/>
            <person name="Berlin A."/>
            <person name="Chapman S.B."/>
            <person name="Chen Z."/>
            <person name="Freedman E."/>
            <person name="Gellesch M."/>
            <person name="Goldberg J."/>
            <person name="Griggs A."/>
            <person name="Gujja S."/>
            <person name="Heilman E."/>
            <person name="Heiman D."/>
            <person name="Howarth C."/>
            <person name="Mehta T."/>
            <person name="Neiman D."/>
            <person name="Pearson M."/>
            <person name="Roberts A."/>
            <person name="Saif S."/>
            <person name="Shea T."/>
            <person name="Shenoy N."/>
            <person name="Sisk P."/>
            <person name="Stolte C."/>
            <person name="Sykes S."/>
            <person name="White J."/>
            <person name="Yandava C."/>
            <person name="Burger G."/>
            <person name="Gray M.W."/>
            <person name="Holland P.W.H."/>
            <person name="King N."/>
            <person name="Lang F.B.F."/>
            <person name="Roger A.J."/>
            <person name="Ruiz-Trillo I."/>
            <person name="Haas B."/>
            <person name="Nusbaum C."/>
            <person name="Birren B."/>
        </authorList>
    </citation>
    <scope>NUCLEOTIDE SEQUENCE [LARGE SCALE GENOMIC DNA]</scope>
    <source>
        <strain evidence="4 5">JP610</strain>
    </source>
</reference>
<feature type="region of interest" description="Disordered" evidence="2">
    <location>
        <begin position="332"/>
        <end position="353"/>
    </location>
</feature>
<proteinExistence type="predicted"/>
<evidence type="ECO:0000313" key="5">
    <source>
        <dbReference type="Proteomes" id="UP000054560"/>
    </source>
</evidence>
<dbReference type="AlphaFoldDB" id="A0A0L0G128"/>
<name>A0A0L0G128_9EUKA</name>
<dbReference type="GO" id="GO:0008270">
    <property type="term" value="F:zinc ion binding"/>
    <property type="evidence" value="ECO:0007669"/>
    <property type="project" value="UniProtKB-KW"/>
</dbReference>
<keyword evidence="5" id="KW-1185">Reference proteome</keyword>
<evidence type="ECO:0000256" key="1">
    <source>
        <dbReference type="PROSITE-ProRule" id="PRU00042"/>
    </source>
</evidence>
<evidence type="ECO:0000259" key="3">
    <source>
        <dbReference type="PROSITE" id="PS50157"/>
    </source>
</evidence>
<feature type="region of interest" description="Disordered" evidence="2">
    <location>
        <begin position="124"/>
        <end position="147"/>
    </location>
</feature>
<dbReference type="GeneID" id="25906297"/>
<dbReference type="Proteomes" id="UP000054560">
    <property type="component" value="Unassembled WGS sequence"/>
</dbReference>
<dbReference type="RefSeq" id="XP_014155805.1">
    <property type="nucleotide sequence ID" value="XM_014300330.1"/>
</dbReference>
<sequence length="390" mass="43237">MLRPQSPTDELMQLPIHTTRVRRKYSETERPYKCEECDRSYAFQQSKKFHKRTKHRGIESNAATIYGKIPIQNVPLSTSSVGANYRYDSRAVSKTCANRRSATVPSSDLGKLNITNEAHERLSGNMSHSTHENKSRSRHPQQPNVQGRLPYTRMESKQDTARCNAMRTSSLIDSNSSLSDFSSQLQSTCGIANLPARLPSQTNRATTIATSGSSDLDWLYLRCSGVPSTTDTNVPASWAMATLSPTNSAAHLAGYGSVDPLEFPIIGQVDKAVSPNLQFSQLFDTFVNEQNQKQASGTHMVSNCAQTQGGVNARRQYPTGYVKTANWVNTDNCDGNVSDGSNSTRTQSTSDTRTVAMQAPCSRRDANKKYVRVADIPKYKFGLKQQYEPR</sequence>
<keyword evidence="1" id="KW-0479">Metal-binding</keyword>
<evidence type="ECO:0000256" key="2">
    <source>
        <dbReference type="SAM" id="MobiDB-lite"/>
    </source>
</evidence>
<dbReference type="InterPro" id="IPR036236">
    <property type="entry name" value="Znf_C2H2_sf"/>
</dbReference>
<accession>A0A0L0G128</accession>
<dbReference type="InterPro" id="IPR013087">
    <property type="entry name" value="Znf_C2H2_type"/>
</dbReference>